<dbReference type="CDD" id="cd12148">
    <property type="entry name" value="fungal_TF_MHR"/>
    <property type="match status" value="1"/>
</dbReference>
<feature type="compositionally biased region" description="Polar residues" evidence="3">
    <location>
        <begin position="27"/>
        <end position="38"/>
    </location>
</feature>
<sequence length="610" mass="67807">MIPTPSSTVSGAHSGAKISDEGHEGAETNSCFYGTSPGTRGDDESGRRANVSEMQIQIDRLESLVLCLVQGSANVGMFSSADRLPQSTDVYFGDKVALRSAEIDDDNSSLARSVGVLNLDSGGGKSMYVGQEHWDTILSDIVEVKAFFASHKKDLEKSYEKVTPSEPARARDCPVLLLGCTPATDTELRAGLPAQSVVLALCSRYFDWEMRRRTWALTRLADIMFSHLVSLPNTINSHECDTEFPSNIYDEEFGPKSDVLPPSHPTNEPTPISYMITKVRLYVKMSEIIQATNRVGGQVSYNDILEMDNQICHLYAAIPPHLQGTVLQVPFESVTTIIARFNISSLCQKIVCLLHKNYMLHAQQNNQYSHSRRRAVEAASQTLRHLVFLHHESEPGRTLESHPRFVHSIATKDFLLCAMLIALDLHHDQMEAASSPAIATKTRLFWTTEQRAEMMDTLETIKNIWKELASAEASKASKVLEIMLKKLKSQNCTSTRGASSNHSKSSNSRGNLQAALNMDIPSHGLEFNAATATEIAEPFDTFRHQDNSNAMANVGMMPNIYMNENENIRSEPAFSMFKDCELGDESLGNLNWNTFENFMQTPGWNSSHNF</sequence>
<dbReference type="InterPro" id="IPR050613">
    <property type="entry name" value="Sec_Metabolite_Reg"/>
</dbReference>
<dbReference type="PANTHER" id="PTHR31001">
    <property type="entry name" value="UNCHARACTERIZED TRANSCRIPTIONAL REGULATORY PROTEIN"/>
    <property type="match status" value="1"/>
</dbReference>
<dbReference type="EMBL" id="QGDH01000270">
    <property type="protein sequence ID" value="RAR01448.1"/>
    <property type="molecule type" value="Genomic_DNA"/>
</dbReference>
<evidence type="ECO:0000256" key="2">
    <source>
        <dbReference type="ARBA" id="ARBA00023242"/>
    </source>
</evidence>
<dbReference type="PANTHER" id="PTHR31001:SF49">
    <property type="entry name" value="ZN(II)2CYS6 TRANSCRIPTION FACTOR (EUROFUNG)"/>
    <property type="match status" value="1"/>
</dbReference>
<dbReference type="AlphaFoldDB" id="A0A364MSF5"/>
<comment type="caution">
    <text evidence="4">The sequence shown here is derived from an EMBL/GenBank/DDBJ whole genome shotgun (WGS) entry which is preliminary data.</text>
</comment>
<comment type="subcellular location">
    <subcellularLocation>
        <location evidence="1">Nucleus</location>
    </subcellularLocation>
</comment>
<accession>A0A364MSF5</accession>
<evidence type="ECO:0000256" key="3">
    <source>
        <dbReference type="SAM" id="MobiDB-lite"/>
    </source>
</evidence>
<feature type="compositionally biased region" description="Polar residues" evidence="3">
    <location>
        <begin position="1"/>
        <end position="11"/>
    </location>
</feature>
<keyword evidence="5" id="KW-1185">Reference proteome</keyword>
<dbReference type="Proteomes" id="UP000249619">
    <property type="component" value="Unassembled WGS sequence"/>
</dbReference>
<proteinExistence type="predicted"/>
<evidence type="ECO:0000313" key="5">
    <source>
        <dbReference type="Proteomes" id="UP000249619"/>
    </source>
</evidence>
<reference evidence="5" key="1">
    <citation type="submission" date="2018-05" db="EMBL/GenBank/DDBJ databases">
        <title>Draft genome sequence of Stemphylium lycopersici strain CIDEFI 213.</title>
        <authorList>
            <person name="Medina R."/>
            <person name="Franco M.E.E."/>
            <person name="Lucentini C.G."/>
            <person name="Saparrat M.C.N."/>
            <person name="Balatti P.A."/>
        </authorList>
    </citation>
    <scope>NUCLEOTIDE SEQUENCE [LARGE SCALE GENOMIC DNA]</scope>
    <source>
        <strain evidence="5">CIDEFI 213</strain>
    </source>
</reference>
<dbReference type="OrthoDB" id="762982at2759"/>
<name>A0A364MSF5_STELY</name>
<evidence type="ECO:0000256" key="1">
    <source>
        <dbReference type="ARBA" id="ARBA00004123"/>
    </source>
</evidence>
<dbReference type="STRING" id="183478.A0A364MSF5"/>
<dbReference type="GO" id="GO:0005634">
    <property type="term" value="C:nucleus"/>
    <property type="evidence" value="ECO:0007669"/>
    <property type="project" value="UniProtKB-SubCell"/>
</dbReference>
<gene>
    <name evidence="4" type="ORF">DDE83_008907</name>
</gene>
<feature type="region of interest" description="Disordered" evidence="3">
    <location>
        <begin position="1"/>
        <end position="49"/>
    </location>
</feature>
<keyword evidence="2" id="KW-0539">Nucleus</keyword>
<organism evidence="4 5">
    <name type="scientific">Stemphylium lycopersici</name>
    <name type="common">Tomato gray leaf spot disease fungus</name>
    <name type="synonym">Thyrospora lycopersici</name>
    <dbReference type="NCBI Taxonomy" id="183478"/>
    <lineage>
        <taxon>Eukaryota</taxon>
        <taxon>Fungi</taxon>
        <taxon>Dikarya</taxon>
        <taxon>Ascomycota</taxon>
        <taxon>Pezizomycotina</taxon>
        <taxon>Dothideomycetes</taxon>
        <taxon>Pleosporomycetidae</taxon>
        <taxon>Pleosporales</taxon>
        <taxon>Pleosporineae</taxon>
        <taxon>Pleosporaceae</taxon>
        <taxon>Stemphylium</taxon>
    </lineage>
</organism>
<evidence type="ECO:0000313" key="4">
    <source>
        <dbReference type="EMBL" id="RAR01448.1"/>
    </source>
</evidence>
<protein>
    <submittedName>
        <fullName evidence="4">Fungal specific transcription factor domain-containing protein</fullName>
    </submittedName>
</protein>